<dbReference type="Pfam" id="PF19127">
    <property type="entry name" value="Choline_bind_3"/>
    <property type="match status" value="1"/>
</dbReference>
<evidence type="ECO:0000256" key="4">
    <source>
        <dbReference type="SAM" id="SignalP"/>
    </source>
</evidence>
<evidence type="ECO:0000313" key="5">
    <source>
        <dbReference type="EMBL" id="NBI35631.1"/>
    </source>
</evidence>
<feature type="repeat" description="Cell wall-binding" evidence="2">
    <location>
        <begin position="133"/>
        <end position="152"/>
    </location>
</feature>
<feature type="repeat" description="Cell wall-binding" evidence="2">
    <location>
        <begin position="72"/>
        <end position="91"/>
    </location>
</feature>
<dbReference type="PROSITE" id="PS51257">
    <property type="entry name" value="PROKAR_LIPOPROTEIN"/>
    <property type="match status" value="1"/>
</dbReference>
<name>A0A7C9P5W8_9BACT</name>
<accession>A0A7C9P5W8</accession>
<dbReference type="Pfam" id="PF19085">
    <property type="entry name" value="Choline_bind_2"/>
    <property type="match status" value="1"/>
</dbReference>
<dbReference type="PROSITE" id="PS51170">
    <property type="entry name" value="CW"/>
    <property type="match status" value="2"/>
</dbReference>
<protein>
    <recommendedName>
        <fullName evidence="6">N-acetylmuramoyl-L-alanine amidase family protein</fullName>
    </recommendedName>
</protein>
<sequence>MKKSKIAKALGAVALSAALALGCAGTALAAGGSWQKSPSGWWYAYDGGGYASSGWESVGGTWYLFDDSGWMETGWQSVGGTWYYLKGSGAMAEGWQKSGGAWYYLEPGSGAMATGWKSVGGTWYLLSGSGAMLDGWQKVGGLWYYMEPSGAMAHDRWVGNYYVGASGAMLTDAWVGSYYVGSDGLWVPGKQPSPSQGGQEPEPPKPAHTHSWLPVYAQEWVEDEPAWDEEVWERRLVCECGYVAVGETGSDMTANMDAHQRQTAVDFDLGLVDKWCVNAGTMSVLVGTIHHDAAGHYEQVKTGEECACGASR</sequence>
<evidence type="ECO:0008006" key="6">
    <source>
        <dbReference type="Google" id="ProtNLM"/>
    </source>
</evidence>
<organism evidence="5">
    <name type="scientific">Muribaculaceae bacterium Z82</name>
    <dbReference type="NCBI Taxonomy" id="2304548"/>
    <lineage>
        <taxon>Bacteria</taxon>
        <taxon>Pseudomonadati</taxon>
        <taxon>Bacteroidota</taxon>
        <taxon>Bacteroidia</taxon>
        <taxon>Bacteroidales</taxon>
        <taxon>Muribaculaceae</taxon>
    </lineage>
</organism>
<evidence type="ECO:0000256" key="2">
    <source>
        <dbReference type="PROSITE-ProRule" id="PRU00591"/>
    </source>
</evidence>
<evidence type="ECO:0000256" key="3">
    <source>
        <dbReference type="SAM" id="MobiDB-lite"/>
    </source>
</evidence>
<reference evidence="5" key="1">
    <citation type="submission" date="2018-08" db="EMBL/GenBank/DDBJ databases">
        <title>Murine metabolic-syndrome-specific gut microbial biobank.</title>
        <authorList>
            <person name="Liu C."/>
        </authorList>
    </citation>
    <scope>NUCLEOTIDE SEQUENCE [LARGE SCALE GENOMIC DNA]</scope>
    <source>
        <strain evidence="5">Z82</strain>
    </source>
</reference>
<dbReference type="Gene3D" id="2.10.270.10">
    <property type="entry name" value="Cholin Binding"/>
    <property type="match status" value="2"/>
</dbReference>
<dbReference type="SUPFAM" id="SSF69360">
    <property type="entry name" value="Cell wall binding repeat"/>
    <property type="match status" value="1"/>
</dbReference>
<proteinExistence type="predicted"/>
<feature type="region of interest" description="Disordered" evidence="3">
    <location>
        <begin position="189"/>
        <end position="209"/>
    </location>
</feature>
<evidence type="ECO:0000256" key="1">
    <source>
        <dbReference type="ARBA" id="ARBA00022737"/>
    </source>
</evidence>
<feature type="signal peptide" evidence="4">
    <location>
        <begin position="1"/>
        <end position="29"/>
    </location>
</feature>
<comment type="caution">
    <text evidence="5">The sequence shown here is derived from an EMBL/GenBank/DDBJ whole genome shotgun (WGS) entry which is preliminary data.</text>
</comment>
<keyword evidence="4" id="KW-0732">Signal</keyword>
<gene>
    <name evidence="5" type="ORF">D1639_11480</name>
</gene>
<dbReference type="AlphaFoldDB" id="A0A7C9P5W8"/>
<keyword evidence="1" id="KW-0677">Repeat</keyword>
<dbReference type="InterPro" id="IPR018337">
    <property type="entry name" value="Cell_wall/Cho-bd_repeat"/>
</dbReference>
<dbReference type="Pfam" id="PF01473">
    <property type="entry name" value="Choline_bind_1"/>
    <property type="match status" value="1"/>
</dbReference>
<dbReference type="EMBL" id="QWKH01000201">
    <property type="protein sequence ID" value="NBI35631.1"/>
    <property type="molecule type" value="Genomic_DNA"/>
</dbReference>
<feature type="chain" id="PRO_5028872479" description="N-acetylmuramoyl-L-alanine amidase family protein" evidence="4">
    <location>
        <begin position="30"/>
        <end position="312"/>
    </location>
</feature>